<evidence type="ECO:0000256" key="4">
    <source>
        <dbReference type="ARBA" id="ARBA00022525"/>
    </source>
</evidence>
<keyword evidence="3 6" id="KW-0713">Self-incompatibility</keyword>
<sequence length="131" mass="15384">MPMNRRRSFILFAFAFSLTMMSKPALSFLYIRSVWIRNLLHSGNDLVVHCKTADQDMGYHRVHPTGSYGFRHESNTLAPEILWCHLWQGPNFKHHQVFDVYYIGPRTWEAKEDGIYGFVLEESTLEMSKLD</sequence>
<comment type="similarity">
    <text evidence="2 6">Belongs to the plant self-incompatibility (S1) protein family.</text>
</comment>
<evidence type="ECO:0000313" key="8">
    <source>
        <dbReference type="Proteomes" id="UP000467841"/>
    </source>
</evidence>
<evidence type="ECO:0000256" key="5">
    <source>
        <dbReference type="ARBA" id="ARBA00022729"/>
    </source>
</evidence>
<dbReference type="GO" id="GO:0005576">
    <property type="term" value="C:extracellular region"/>
    <property type="evidence" value="ECO:0007669"/>
    <property type="project" value="UniProtKB-SubCell"/>
</dbReference>
<dbReference type="EMBL" id="CACVBM020000932">
    <property type="protein sequence ID" value="CAA7024781.1"/>
    <property type="molecule type" value="Genomic_DNA"/>
</dbReference>
<reference evidence="7" key="1">
    <citation type="submission" date="2020-01" db="EMBL/GenBank/DDBJ databases">
        <authorList>
            <person name="Mishra B."/>
        </authorList>
    </citation>
    <scope>NUCLEOTIDE SEQUENCE [LARGE SCALE GENOMIC DNA]</scope>
</reference>
<keyword evidence="5" id="KW-0732">Signal</keyword>
<accession>A0A6D2IFK8</accession>
<gene>
    <name evidence="7" type="ORF">MERR_LOCUS12016</name>
</gene>
<dbReference type="Pfam" id="PF05938">
    <property type="entry name" value="Self-incomp_S1"/>
    <property type="match status" value="1"/>
</dbReference>
<dbReference type="InterPro" id="IPR010264">
    <property type="entry name" value="Self-incomp_S1"/>
</dbReference>
<dbReference type="AlphaFoldDB" id="A0A6D2IFK8"/>
<evidence type="ECO:0000256" key="3">
    <source>
        <dbReference type="ARBA" id="ARBA00022471"/>
    </source>
</evidence>
<comment type="caution">
    <text evidence="7">The sequence shown here is derived from an EMBL/GenBank/DDBJ whole genome shotgun (WGS) entry which is preliminary data.</text>
</comment>
<dbReference type="GO" id="GO:0060320">
    <property type="term" value="P:rejection of self pollen"/>
    <property type="evidence" value="ECO:0007669"/>
    <property type="project" value="UniProtKB-KW"/>
</dbReference>
<evidence type="ECO:0000256" key="1">
    <source>
        <dbReference type="ARBA" id="ARBA00004613"/>
    </source>
</evidence>
<evidence type="ECO:0000256" key="2">
    <source>
        <dbReference type="ARBA" id="ARBA00005581"/>
    </source>
</evidence>
<keyword evidence="4 6" id="KW-0964">Secreted</keyword>
<name>A0A6D2IFK8_9BRAS</name>
<organism evidence="7 8">
    <name type="scientific">Microthlaspi erraticum</name>
    <dbReference type="NCBI Taxonomy" id="1685480"/>
    <lineage>
        <taxon>Eukaryota</taxon>
        <taxon>Viridiplantae</taxon>
        <taxon>Streptophyta</taxon>
        <taxon>Embryophyta</taxon>
        <taxon>Tracheophyta</taxon>
        <taxon>Spermatophyta</taxon>
        <taxon>Magnoliopsida</taxon>
        <taxon>eudicotyledons</taxon>
        <taxon>Gunneridae</taxon>
        <taxon>Pentapetalae</taxon>
        <taxon>rosids</taxon>
        <taxon>malvids</taxon>
        <taxon>Brassicales</taxon>
        <taxon>Brassicaceae</taxon>
        <taxon>Coluteocarpeae</taxon>
        <taxon>Microthlaspi</taxon>
    </lineage>
</organism>
<dbReference type="Proteomes" id="UP000467841">
    <property type="component" value="Unassembled WGS sequence"/>
</dbReference>
<protein>
    <recommendedName>
        <fullName evidence="6">S-protein homolog</fullName>
    </recommendedName>
</protein>
<evidence type="ECO:0000313" key="7">
    <source>
        <dbReference type="EMBL" id="CAA7024781.1"/>
    </source>
</evidence>
<dbReference type="PANTHER" id="PTHR31232:SF35">
    <property type="entry name" value="S-PROTEIN HOMOLOG 26"/>
    <property type="match status" value="1"/>
</dbReference>
<dbReference type="OrthoDB" id="1727555at2759"/>
<evidence type="ECO:0000256" key="6">
    <source>
        <dbReference type="RuleBase" id="RU367044"/>
    </source>
</evidence>
<keyword evidence="8" id="KW-1185">Reference proteome</keyword>
<dbReference type="PANTHER" id="PTHR31232">
    <property type="match status" value="1"/>
</dbReference>
<proteinExistence type="inferred from homology"/>
<comment type="subcellular location">
    <subcellularLocation>
        <location evidence="1 6">Secreted</location>
    </subcellularLocation>
</comment>